<accession>A0A176ZX28</accession>
<proteinExistence type="predicted"/>
<evidence type="ECO:0000313" key="1">
    <source>
        <dbReference type="EMBL" id="OAF54509.1"/>
    </source>
</evidence>
<organism evidence="1">
    <name type="scientific">Pseudogymnoascus destructans</name>
    <dbReference type="NCBI Taxonomy" id="655981"/>
    <lineage>
        <taxon>Eukaryota</taxon>
        <taxon>Fungi</taxon>
        <taxon>Dikarya</taxon>
        <taxon>Ascomycota</taxon>
        <taxon>Pezizomycotina</taxon>
        <taxon>Leotiomycetes</taxon>
        <taxon>Thelebolales</taxon>
        <taxon>Thelebolaceae</taxon>
        <taxon>Pseudogymnoascus</taxon>
    </lineage>
</organism>
<dbReference type="Proteomes" id="UP000077154">
    <property type="component" value="Unassembled WGS sequence"/>
</dbReference>
<dbReference type="EMBL" id="KV441420">
    <property type="protein sequence ID" value="OAF54509.1"/>
    <property type="molecule type" value="Genomic_DNA"/>
</dbReference>
<dbReference type="OrthoDB" id="5355126at2759"/>
<reference evidence="1" key="1">
    <citation type="submission" date="2016-03" db="EMBL/GenBank/DDBJ databases">
        <title>Updated assembly of Pseudogymnoascus destructans, the fungus causing white-nose syndrome of bats.</title>
        <authorList>
            <person name="Palmer J.M."/>
            <person name="Drees K.P."/>
            <person name="Foster J.T."/>
            <person name="Lindner D.L."/>
        </authorList>
    </citation>
    <scope>NUCLEOTIDE SEQUENCE [LARGE SCALE GENOMIC DNA]</scope>
    <source>
        <strain evidence="1">20631-21</strain>
    </source>
</reference>
<dbReference type="RefSeq" id="XP_024319813.1">
    <property type="nucleotide sequence ID" value="XM_024472704.1"/>
</dbReference>
<protein>
    <recommendedName>
        <fullName evidence="2">Calcofluor white hypersensitive protein</fullName>
    </recommendedName>
</protein>
<dbReference type="AlphaFoldDB" id="A0A176ZX28"/>
<dbReference type="eggNOG" id="ENOG502SSX2">
    <property type="taxonomic scope" value="Eukaryota"/>
</dbReference>
<dbReference type="VEuPathDB" id="FungiDB:GMDG_06550"/>
<sequence length="135" mass="14230">MAQPKSRVPLAIGLTAAAGVGYYLYQSGGNAKVAEKKFEADLSSASARVKGELPGRGKEAEKTAAAWATEKGQQIDNAAEKARKELNKTGESLDSYRKEAGKEAMAKLDKFDATVEKEATKAKSGISGWFGGSSK</sequence>
<name>A0A176ZX28_9PEZI</name>
<dbReference type="GeneID" id="36292296"/>
<evidence type="ECO:0008006" key="2">
    <source>
        <dbReference type="Google" id="ProtNLM"/>
    </source>
</evidence>
<gene>
    <name evidence="1" type="ORF">VC83_09260</name>
</gene>